<evidence type="ECO:0000259" key="6">
    <source>
        <dbReference type="Pfam" id="PF12698"/>
    </source>
</evidence>
<feature type="transmembrane region" description="Helical" evidence="5">
    <location>
        <begin position="293"/>
        <end position="316"/>
    </location>
</feature>
<reference evidence="8" key="1">
    <citation type="journal article" date="2022" name="Microbiol. Resour. Announc.">
        <title>Draft Genome Sequence of a Methanogenic Archaeon from West Spitsbergen Permafrost.</title>
        <authorList>
            <person name="Trubitsyn V."/>
            <person name="Rivkina E."/>
            <person name="Shcherbakova V."/>
        </authorList>
    </citation>
    <scope>NUCLEOTIDE SEQUENCE [LARGE SCALE GENOMIC DNA]</scope>
    <source>
        <strain evidence="8">VT</strain>
    </source>
</reference>
<evidence type="ECO:0000256" key="3">
    <source>
        <dbReference type="ARBA" id="ARBA00022989"/>
    </source>
</evidence>
<dbReference type="PANTHER" id="PTHR43471">
    <property type="entry name" value="ABC TRANSPORTER PERMEASE"/>
    <property type="match status" value="1"/>
</dbReference>
<evidence type="ECO:0000256" key="2">
    <source>
        <dbReference type="ARBA" id="ARBA00022692"/>
    </source>
</evidence>
<evidence type="ECO:0000256" key="1">
    <source>
        <dbReference type="ARBA" id="ARBA00004141"/>
    </source>
</evidence>
<feature type="transmembrane region" description="Helical" evidence="5">
    <location>
        <begin position="235"/>
        <end position="257"/>
    </location>
</feature>
<feature type="transmembrane region" description="Helical" evidence="5">
    <location>
        <begin position="345"/>
        <end position="367"/>
    </location>
</feature>
<evidence type="ECO:0000256" key="4">
    <source>
        <dbReference type="ARBA" id="ARBA00023136"/>
    </source>
</evidence>
<feature type="transmembrane region" description="Helical" evidence="5">
    <location>
        <begin position="20"/>
        <end position="42"/>
    </location>
</feature>
<dbReference type="EMBL" id="JAIOUQ010000003">
    <property type="protein sequence ID" value="MBZ2165013.1"/>
    <property type="molecule type" value="Genomic_DNA"/>
</dbReference>
<proteinExistence type="predicted"/>
<evidence type="ECO:0000313" key="7">
    <source>
        <dbReference type="EMBL" id="MBZ2165013.1"/>
    </source>
</evidence>
<dbReference type="PANTHER" id="PTHR43471:SF3">
    <property type="entry name" value="ABC TRANSPORTER PERMEASE PROTEIN NATB"/>
    <property type="match status" value="1"/>
</dbReference>
<dbReference type="Pfam" id="PF12698">
    <property type="entry name" value="ABC2_membrane_3"/>
    <property type="match status" value="1"/>
</dbReference>
<gene>
    <name evidence="7" type="ORF">K8N75_02990</name>
</gene>
<keyword evidence="4 5" id="KW-0472">Membrane</keyword>
<dbReference type="GO" id="GO:0016020">
    <property type="term" value="C:membrane"/>
    <property type="evidence" value="ECO:0007669"/>
    <property type="project" value="UniProtKB-SubCell"/>
</dbReference>
<organism evidence="7 8">
    <name type="scientific">Methanobacterium spitsbergense</name>
    <dbReference type="NCBI Taxonomy" id="2874285"/>
    <lineage>
        <taxon>Archaea</taxon>
        <taxon>Methanobacteriati</taxon>
        <taxon>Methanobacteriota</taxon>
        <taxon>Methanomada group</taxon>
        <taxon>Methanobacteria</taxon>
        <taxon>Methanobacteriales</taxon>
        <taxon>Methanobacteriaceae</taxon>
        <taxon>Methanobacterium</taxon>
    </lineage>
</organism>
<evidence type="ECO:0000313" key="8">
    <source>
        <dbReference type="Proteomes" id="UP000825933"/>
    </source>
</evidence>
<evidence type="ECO:0000256" key="5">
    <source>
        <dbReference type="SAM" id="Phobius"/>
    </source>
</evidence>
<comment type="caution">
    <text evidence="7">The sequence shown here is derived from an EMBL/GenBank/DDBJ whole genome shotgun (WGS) entry which is preliminary data.</text>
</comment>
<dbReference type="RefSeq" id="WP_223790648.1">
    <property type="nucleotide sequence ID" value="NZ_JAIOUQ010000003.1"/>
</dbReference>
<feature type="domain" description="ABC-2 type transporter transmembrane" evidence="6">
    <location>
        <begin position="24"/>
        <end position="364"/>
    </location>
</feature>
<feature type="transmembrane region" description="Helical" evidence="5">
    <location>
        <begin position="263"/>
        <end position="286"/>
    </location>
</feature>
<name>A0A8T5UVY3_9EURY</name>
<keyword evidence="8" id="KW-1185">Reference proteome</keyword>
<dbReference type="GO" id="GO:0140359">
    <property type="term" value="F:ABC-type transporter activity"/>
    <property type="evidence" value="ECO:0007669"/>
    <property type="project" value="InterPro"/>
</dbReference>
<comment type="subcellular location">
    <subcellularLocation>
        <location evidence="1">Membrane</location>
        <topology evidence="1">Multi-pass membrane protein</topology>
    </subcellularLocation>
</comment>
<dbReference type="AlphaFoldDB" id="A0A8T5UVY3"/>
<dbReference type="InterPro" id="IPR013525">
    <property type="entry name" value="ABC2_TM"/>
</dbReference>
<keyword evidence="3 5" id="KW-1133">Transmembrane helix</keyword>
<keyword evidence="2 5" id="KW-0812">Transmembrane</keyword>
<dbReference type="Proteomes" id="UP000825933">
    <property type="component" value="Unassembled WGS sequence"/>
</dbReference>
<protein>
    <submittedName>
        <fullName evidence="7">ABC transporter permease</fullName>
    </submittedName>
</protein>
<feature type="transmembrane region" description="Helical" evidence="5">
    <location>
        <begin position="186"/>
        <end position="204"/>
    </location>
</feature>
<accession>A0A8T5UVY3</accession>
<sequence>MKFTTITKWEFKSTLKSKKFMMIFFLQLSVLLLMIVIFNSFVTNIESEKGIAITPSLNGFASMNVQDQSGIISKNLNPDIINVIPSNYNTSLNNVEIGKTTGFLYVPGNAAQDIQNGQAVNMIVYLDVSDPKQSVVRDEVNSTAKLIADSYSSSLTSSAAPQNTTLPNINQQTTGESLPLQIIKKVMLVILLFLPLLLFGNMVIDSIVGEKERKTAEILIAMPISHANIIIGKSIAVALTISLQIAMWLIILLIAGFNISNPLLVFIFIFLSSIPIIGITSAVAAYSKNYKEAGIGLSIVYIGIVGFLIVPVLLYITRSSYISNISPMTIVMRIFSGESIALGDYALTLISIAIVSIISYWIAIKLFERDDIVFGPRPGILRLLFDLITFKKV</sequence>